<dbReference type="Pfam" id="PF22842">
    <property type="entry name" value="Pel9A-like_beta_helix"/>
    <property type="match status" value="1"/>
</dbReference>
<evidence type="ECO:0000256" key="8">
    <source>
        <dbReference type="ARBA" id="ARBA00038263"/>
    </source>
</evidence>
<comment type="subcellular location">
    <subcellularLocation>
        <location evidence="2">Secreted</location>
    </subcellularLocation>
</comment>
<name>A0A2S8F6F3_9BACT</name>
<dbReference type="EMBL" id="PUIB01000027">
    <property type="protein sequence ID" value="PQO27735.1"/>
    <property type="molecule type" value="Genomic_DNA"/>
</dbReference>
<dbReference type="InterPro" id="IPR012334">
    <property type="entry name" value="Pectin_lyas_fold"/>
</dbReference>
<dbReference type="GO" id="GO:0005576">
    <property type="term" value="C:extracellular region"/>
    <property type="evidence" value="ECO:0007669"/>
    <property type="project" value="UniProtKB-SubCell"/>
</dbReference>
<keyword evidence="4" id="KW-0479">Metal-binding</keyword>
<keyword evidence="6" id="KW-0106">Calcium</keyword>
<comment type="cofactor">
    <cofactor evidence="1">
        <name>Ca(2+)</name>
        <dbReference type="ChEBI" id="CHEBI:29108"/>
    </cofactor>
</comment>
<dbReference type="RefSeq" id="WP_105359237.1">
    <property type="nucleotide sequence ID" value="NZ_PUIB01000027.1"/>
</dbReference>
<proteinExistence type="inferred from homology"/>
<dbReference type="GO" id="GO:0046872">
    <property type="term" value="F:metal ion binding"/>
    <property type="evidence" value="ECO:0007669"/>
    <property type="project" value="UniProtKB-KW"/>
</dbReference>
<evidence type="ECO:0000256" key="7">
    <source>
        <dbReference type="ARBA" id="ARBA00023239"/>
    </source>
</evidence>
<evidence type="ECO:0000256" key="5">
    <source>
        <dbReference type="ARBA" id="ARBA00022729"/>
    </source>
</evidence>
<dbReference type="InterPro" id="IPR052052">
    <property type="entry name" value="Polysaccharide_Lyase_9"/>
</dbReference>
<keyword evidence="7 11" id="KW-0456">Lyase</keyword>
<feature type="signal peptide" evidence="9">
    <location>
        <begin position="1"/>
        <end position="23"/>
    </location>
</feature>
<accession>A0A2S8F6F3</accession>
<evidence type="ECO:0000256" key="2">
    <source>
        <dbReference type="ARBA" id="ARBA00004613"/>
    </source>
</evidence>
<evidence type="ECO:0000313" key="12">
    <source>
        <dbReference type="Proteomes" id="UP000239388"/>
    </source>
</evidence>
<evidence type="ECO:0000256" key="1">
    <source>
        <dbReference type="ARBA" id="ARBA00001913"/>
    </source>
</evidence>
<dbReference type="PANTHER" id="PTHR40088:SF1">
    <property type="entry name" value="PECTATE LYASE PEL9"/>
    <property type="match status" value="1"/>
</dbReference>
<dbReference type="InterPro" id="IPR053868">
    <property type="entry name" value="Pel9A-like_beta_helix"/>
</dbReference>
<evidence type="ECO:0000256" key="3">
    <source>
        <dbReference type="ARBA" id="ARBA00022525"/>
    </source>
</evidence>
<dbReference type="PANTHER" id="PTHR40088">
    <property type="entry name" value="PECTATE LYASE (EUROFUNG)"/>
    <property type="match status" value="1"/>
</dbReference>
<dbReference type="AlphaFoldDB" id="A0A2S8F6F3"/>
<evidence type="ECO:0000313" key="11">
    <source>
        <dbReference type="EMBL" id="PQO27735.1"/>
    </source>
</evidence>
<evidence type="ECO:0000256" key="9">
    <source>
        <dbReference type="SAM" id="SignalP"/>
    </source>
</evidence>
<evidence type="ECO:0000256" key="6">
    <source>
        <dbReference type="ARBA" id="ARBA00022837"/>
    </source>
</evidence>
<feature type="chain" id="PRO_5015714878" evidence="9">
    <location>
        <begin position="24"/>
        <end position="445"/>
    </location>
</feature>
<evidence type="ECO:0000256" key="4">
    <source>
        <dbReference type="ARBA" id="ARBA00022723"/>
    </source>
</evidence>
<feature type="domain" description="Pel9A-like right handed beta-helix region" evidence="10">
    <location>
        <begin position="23"/>
        <end position="357"/>
    </location>
</feature>
<protein>
    <submittedName>
        <fullName evidence="11">Pectate lyase</fullName>
    </submittedName>
</protein>
<evidence type="ECO:0000259" key="10">
    <source>
        <dbReference type="Pfam" id="PF22842"/>
    </source>
</evidence>
<comment type="caution">
    <text evidence="11">The sequence shown here is derived from an EMBL/GenBank/DDBJ whole genome shotgun (WGS) entry which is preliminary data.</text>
</comment>
<keyword evidence="5 9" id="KW-0732">Signal</keyword>
<dbReference type="SUPFAM" id="SSF51126">
    <property type="entry name" value="Pectin lyase-like"/>
    <property type="match status" value="1"/>
</dbReference>
<dbReference type="GO" id="GO:0016837">
    <property type="term" value="F:carbon-oxygen lyase activity, acting on polysaccharides"/>
    <property type="evidence" value="ECO:0007669"/>
    <property type="project" value="TreeGrafter"/>
</dbReference>
<sequence>MRLSKSFALAIVWLSAFDIPAEAATYFVAVDGDDTHSGTIEQPFATLGRAQQEVAPGDTVYIRGGTYHVDASQIALRRRIWAHVFRLNKSGTIAAPIRYWAYENERPVFDFSAVKPEGLRVHAFSVSGSWLHLRGLEVIGVQVTMKGHTQSICFANDGSHNVFEQLSMHDGQAIGVYSVHGSDNLFLNCDAYNNYDSVSEGGRGGNVDGFGCHPSPGATGNVFRGCRAWFNSDDGFDCINAAETVRFENCWAFWNGYSPGFIRRADGNGFKAGGYAGTPASRLPRPIPRHEVVQCLAVRNKASGFYANHHIGGCGWLNNTGYRNGTNFNMLSRTEDNADDVPGYGHVLKNNLSFRGRDLANVNAEESVISHNSFVDQVDVSADDFLSLDEQQLIQPRPASGELPEIKLLHLAPESDCIDRGVPVGLPFQGTAPDLGAFETNASEK</sequence>
<reference evidence="11 12" key="1">
    <citation type="submission" date="2018-02" db="EMBL/GenBank/DDBJ databases">
        <title>Comparative genomes isolates from brazilian mangrove.</title>
        <authorList>
            <person name="Araujo J.E."/>
            <person name="Taketani R.G."/>
            <person name="Silva M.C.P."/>
            <person name="Loureco M.V."/>
            <person name="Andreote F.D."/>
        </authorList>
    </citation>
    <scope>NUCLEOTIDE SEQUENCE [LARGE SCALE GENOMIC DNA]</scope>
    <source>
        <strain evidence="11 12">NAP PRIS-MGV</strain>
    </source>
</reference>
<gene>
    <name evidence="11" type="ORF">C5Y98_26935</name>
</gene>
<dbReference type="Proteomes" id="UP000239388">
    <property type="component" value="Unassembled WGS sequence"/>
</dbReference>
<dbReference type="OrthoDB" id="8660908at2"/>
<dbReference type="Gene3D" id="2.160.20.10">
    <property type="entry name" value="Single-stranded right-handed beta-helix, Pectin lyase-like"/>
    <property type="match status" value="1"/>
</dbReference>
<comment type="similarity">
    <text evidence="8">Belongs to the polysaccharide lyase 9 family.</text>
</comment>
<organism evidence="11 12">
    <name type="scientific">Blastopirellula marina</name>
    <dbReference type="NCBI Taxonomy" id="124"/>
    <lineage>
        <taxon>Bacteria</taxon>
        <taxon>Pseudomonadati</taxon>
        <taxon>Planctomycetota</taxon>
        <taxon>Planctomycetia</taxon>
        <taxon>Pirellulales</taxon>
        <taxon>Pirellulaceae</taxon>
        <taxon>Blastopirellula</taxon>
    </lineage>
</organism>
<dbReference type="InterPro" id="IPR011050">
    <property type="entry name" value="Pectin_lyase_fold/virulence"/>
</dbReference>
<keyword evidence="3" id="KW-0964">Secreted</keyword>